<feature type="region of interest" description="Disordered" evidence="8">
    <location>
        <begin position="479"/>
        <end position="501"/>
    </location>
</feature>
<dbReference type="InterPro" id="IPR036259">
    <property type="entry name" value="MFS_trans_sf"/>
</dbReference>
<keyword evidence="4" id="KW-1003">Cell membrane</keyword>
<dbReference type="NCBIfam" id="TIGR00711">
    <property type="entry name" value="efflux_EmrB"/>
    <property type="match status" value="1"/>
</dbReference>
<keyword evidence="5 9" id="KW-0812">Transmembrane</keyword>
<feature type="transmembrane region" description="Helical" evidence="9">
    <location>
        <begin position="318"/>
        <end position="337"/>
    </location>
</feature>
<feature type="transmembrane region" description="Helical" evidence="9">
    <location>
        <begin position="255"/>
        <end position="276"/>
    </location>
</feature>
<feature type="transmembrane region" description="Helical" evidence="9">
    <location>
        <begin position="123"/>
        <end position="144"/>
    </location>
</feature>
<evidence type="ECO:0000256" key="8">
    <source>
        <dbReference type="SAM" id="MobiDB-lite"/>
    </source>
</evidence>
<dbReference type="Gene3D" id="1.20.1720.10">
    <property type="entry name" value="Multidrug resistance protein D"/>
    <property type="match status" value="1"/>
</dbReference>
<feature type="transmembrane region" description="Helical" evidence="9">
    <location>
        <begin position="62"/>
        <end position="83"/>
    </location>
</feature>
<feature type="transmembrane region" description="Helical" evidence="9">
    <location>
        <begin position="89"/>
        <end position="111"/>
    </location>
</feature>
<dbReference type="CDD" id="cd17503">
    <property type="entry name" value="MFS_LmrB_MDR_like"/>
    <property type="match status" value="1"/>
</dbReference>
<evidence type="ECO:0000256" key="6">
    <source>
        <dbReference type="ARBA" id="ARBA00022989"/>
    </source>
</evidence>
<evidence type="ECO:0000313" key="11">
    <source>
        <dbReference type="EMBL" id="GAA5148715.1"/>
    </source>
</evidence>
<name>A0ABP9PQQ0_9PSEU</name>
<evidence type="ECO:0000256" key="5">
    <source>
        <dbReference type="ARBA" id="ARBA00022692"/>
    </source>
</evidence>
<accession>A0ABP9PQQ0</accession>
<evidence type="ECO:0000256" key="7">
    <source>
        <dbReference type="ARBA" id="ARBA00023136"/>
    </source>
</evidence>
<keyword evidence="3" id="KW-0813">Transport</keyword>
<feature type="transmembrane region" description="Helical" evidence="9">
    <location>
        <begin position="36"/>
        <end position="55"/>
    </location>
</feature>
<protein>
    <submittedName>
        <fullName evidence="11">DHA2 family efflux MFS transporter permease subunit</fullName>
    </submittedName>
</protein>
<feature type="transmembrane region" description="Helical" evidence="9">
    <location>
        <begin position="150"/>
        <end position="171"/>
    </location>
</feature>
<organism evidence="11 12">
    <name type="scientific">Pseudonocardia eucalypti</name>
    <dbReference type="NCBI Taxonomy" id="648755"/>
    <lineage>
        <taxon>Bacteria</taxon>
        <taxon>Bacillati</taxon>
        <taxon>Actinomycetota</taxon>
        <taxon>Actinomycetes</taxon>
        <taxon>Pseudonocardiales</taxon>
        <taxon>Pseudonocardiaceae</taxon>
        <taxon>Pseudonocardia</taxon>
    </lineage>
</organism>
<feature type="transmembrane region" description="Helical" evidence="9">
    <location>
        <begin position="183"/>
        <end position="201"/>
    </location>
</feature>
<dbReference type="Proteomes" id="UP001428817">
    <property type="component" value="Unassembled WGS sequence"/>
</dbReference>
<proteinExistence type="inferred from homology"/>
<evidence type="ECO:0000256" key="3">
    <source>
        <dbReference type="ARBA" id="ARBA00022448"/>
    </source>
</evidence>
<feature type="transmembrane region" description="Helical" evidence="9">
    <location>
        <begin position="213"/>
        <end position="234"/>
    </location>
</feature>
<gene>
    <name evidence="11" type="ORF">GCM10023321_11450</name>
</gene>
<feature type="compositionally biased region" description="Low complexity" evidence="8">
    <location>
        <begin position="480"/>
        <end position="490"/>
    </location>
</feature>
<evidence type="ECO:0000256" key="2">
    <source>
        <dbReference type="ARBA" id="ARBA00008537"/>
    </source>
</evidence>
<sequence length="501" mass="53162">MLITGMFMSLLDMSIINVALPTMARDFAVTNEDIEWVATAYTLALGVVVPLSGWLGDRVGLARVYTASMMLFALASALCGLAWDLGSEILFRVLQAVPGGVLPVATLSMVYKIVPREQIGTAMGMYGIGVAFAPAMGPTLGGYLVEYVDWRLIFFINVPLGVVGAVAAHLLLPPIGAAQRVPFDWWGFLTGGYGLFALLLATSEGESWGWDSYPILLLATSGLFSLALFVVIELEVEHPLIEVRVFAHWTFVNSLLLICVLSVGLFALLFYVPLYLQDVQGIQPLRTGLILLPEALVMGALMPVAGKLYDLVGPRWPAMVGLAVAAYGTYLLCGITPDTPEGDIVLWTCVRAAGNGLALMPIMTAGLAAIPAAHASSGSAVNNIAQRVSSALGLAGLTVIVSNHADQLLADRTALLPATTDLPELDALLEQGPVGLYALYRELQGAVITSAYADAFLVCTLITIGGVFLAAIMRKPTEPAPADAPAVEPQPTHRREHLAVH</sequence>
<keyword evidence="6 9" id="KW-1133">Transmembrane helix</keyword>
<evidence type="ECO:0000256" key="4">
    <source>
        <dbReference type="ARBA" id="ARBA00022475"/>
    </source>
</evidence>
<dbReference type="InterPro" id="IPR004638">
    <property type="entry name" value="EmrB-like"/>
</dbReference>
<reference evidence="12" key="1">
    <citation type="journal article" date="2019" name="Int. J. Syst. Evol. Microbiol.">
        <title>The Global Catalogue of Microorganisms (GCM) 10K type strain sequencing project: providing services to taxonomists for standard genome sequencing and annotation.</title>
        <authorList>
            <consortium name="The Broad Institute Genomics Platform"/>
            <consortium name="The Broad Institute Genome Sequencing Center for Infectious Disease"/>
            <person name="Wu L."/>
            <person name="Ma J."/>
        </authorList>
    </citation>
    <scope>NUCLEOTIDE SEQUENCE [LARGE SCALE GENOMIC DNA]</scope>
    <source>
        <strain evidence="12">JCM 18303</strain>
    </source>
</reference>
<comment type="caution">
    <text evidence="11">The sequence shown here is derived from an EMBL/GenBank/DDBJ whole genome shotgun (WGS) entry which is preliminary data.</text>
</comment>
<evidence type="ECO:0000313" key="12">
    <source>
        <dbReference type="Proteomes" id="UP001428817"/>
    </source>
</evidence>
<dbReference type="InterPro" id="IPR011701">
    <property type="entry name" value="MFS"/>
</dbReference>
<feature type="transmembrane region" description="Helical" evidence="9">
    <location>
        <begin position="357"/>
        <end position="376"/>
    </location>
</feature>
<feature type="transmembrane region" description="Helical" evidence="9">
    <location>
        <begin position="388"/>
        <end position="405"/>
    </location>
</feature>
<dbReference type="PROSITE" id="PS50850">
    <property type="entry name" value="MFS"/>
    <property type="match status" value="1"/>
</dbReference>
<dbReference type="PRINTS" id="PR01036">
    <property type="entry name" value="TCRTETB"/>
</dbReference>
<comment type="similarity">
    <text evidence="2">Belongs to the major facilitator superfamily. EmrB family.</text>
</comment>
<keyword evidence="7 9" id="KW-0472">Membrane</keyword>
<keyword evidence="12" id="KW-1185">Reference proteome</keyword>
<dbReference type="Pfam" id="PF07690">
    <property type="entry name" value="MFS_1"/>
    <property type="match status" value="1"/>
</dbReference>
<dbReference type="PANTHER" id="PTHR42718:SF9">
    <property type="entry name" value="MAJOR FACILITATOR SUPERFAMILY MULTIDRUG TRANSPORTER MFSC"/>
    <property type="match status" value="1"/>
</dbReference>
<dbReference type="Gene3D" id="1.20.1250.20">
    <property type="entry name" value="MFS general substrate transporter like domains"/>
    <property type="match status" value="1"/>
</dbReference>
<feature type="domain" description="Major facilitator superfamily (MFS) profile" evidence="10">
    <location>
        <begin position="1"/>
        <end position="478"/>
    </location>
</feature>
<evidence type="ECO:0000259" key="10">
    <source>
        <dbReference type="PROSITE" id="PS50850"/>
    </source>
</evidence>
<feature type="transmembrane region" description="Helical" evidence="9">
    <location>
        <begin position="451"/>
        <end position="472"/>
    </location>
</feature>
<dbReference type="EMBL" id="BAABJP010000004">
    <property type="protein sequence ID" value="GAA5148715.1"/>
    <property type="molecule type" value="Genomic_DNA"/>
</dbReference>
<dbReference type="PANTHER" id="PTHR42718">
    <property type="entry name" value="MAJOR FACILITATOR SUPERFAMILY MULTIDRUG TRANSPORTER MFSC"/>
    <property type="match status" value="1"/>
</dbReference>
<dbReference type="SUPFAM" id="SSF103473">
    <property type="entry name" value="MFS general substrate transporter"/>
    <property type="match status" value="1"/>
</dbReference>
<feature type="compositionally biased region" description="Basic and acidic residues" evidence="8">
    <location>
        <begin position="491"/>
        <end position="501"/>
    </location>
</feature>
<feature type="transmembrane region" description="Helical" evidence="9">
    <location>
        <begin position="7"/>
        <end position="24"/>
    </location>
</feature>
<comment type="subcellular location">
    <subcellularLocation>
        <location evidence="1">Cell membrane</location>
        <topology evidence="1">Multi-pass membrane protein</topology>
    </subcellularLocation>
</comment>
<evidence type="ECO:0000256" key="1">
    <source>
        <dbReference type="ARBA" id="ARBA00004651"/>
    </source>
</evidence>
<dbReference type="InterPro" id="IPR020846">
    <property type="entry name" value="MFS_dom"/>
</dbReference>
<evidence type="ECO:0000256" key="9">
    <source>
        <dbReference type="SAM" id="Phobius"/>
    </source>
</evidence>
<feature type="transmembrane region" description="Helical" evidence="9">
    <location>
        <begin position="288"/>
        <end position="306"/>
    </location>
</feature>